<protein>
    <recommendedName>
        <fullName evidence="3">EGF-like domain-containing protein</fullName>
    </recommendedName>
</protein>
<keyword evidence="1" id="KW-0245">EGF-like domain</keyword>
<organism evidence="4 5">
    <name type="scientific">Tigriopus californicus</name>
    <name type="common">Marine copepod</name>
    <dbReference type="NCBI Taxonomy" id="6832"/>
    <lineage>
        <taxon>Eukaryota</taxon>
        <taxon>Metazoa</taxon>
        <taxon>Ecdysozoa</taxon>
        <taxon>Arthropoda</taxon>
        <taxon>Crustacea</taxon>
        <taxon>Multicrustacea</taxon>
        <taxon>Hexanauplia</taxon>
        <taxon>Copepoda</taxon>
        <taxon>Harpacticoida</taxon>
        <taxon>Harpacticidae</taxon>
        <taxon>Tigriopus</taxon>
    </lineage>
</organism>
<dbReference type="OMA" id="WEWTDTQ"/>
<evidence type="ECO:0000313" key="4">
    <source>
        <dbReference type="EMBL" id="TRY80404.1"/>
    </source>
</evidence>
<dbReference type="Proteomes" id="UP000318571">
    <property type="component" value="Chromosome 12"/>
</dbReference>
<feature type="signal peptide" evidence="2">
    <location>
        <begin position="1"/>
        <end position="20"/>
    </location>
</feature>
<gene>
    <name evidence="4" type="ORF">TCAL_07746</name>
</gene>
<dbReference type="PROSITE" id="PS00022">
    <property type="entry name" value="EGF_1"/>
    <property type="match status" value="2"/>
</dbReference>
<feature type="disulfide bond" evidence="1">
    <location>
        <begin position="168"/>
        <end position="177"/>
    </location>
</feature>
<feature type="domain" description="EGF-like" evidence="3">
    <location>
        <begin position="143"/>
        <end position="178"/>
    </location>
</feature>
<feature type="chain" id="PRO_5021734189" description="EGF-like domain-containing protein" evidence="2">
    <location>
        <begin position="21"/>
        <end position="853"/>
    </location>
</feature>
<keyword evidence="2" id="KW-0732">Signal</keyword>
<accession>A0A553PRU1</accession>
<comment type="caution">
    <text evidence="4">The sequence shown here is derived from an EMBL/GenBank/DDBJ whole genome shotgun (WGS) entry which is preliminary data.</text>
</comment>
<proteinExistence type="predicted"/>
<dbReference type="EMBL" id="VCGU01000001">
    <property type="protein sequence ID" value="TRY80404.1"/>
    <property type="molecule type" value="Genomic_DNA"/>
</dbReference>
<feature type="domain" description="EGF-like" evidence="3">
    <location>
        <begin position="210"/>
        <end position="243"/>
    </location>
</feature>
<evidence type="ECO:0000256" key="1">
    <source>
        <dbReference type="PROSITE-ProRule" id="PRU00076"/>
    </source>
</evidence>
<comment type="caution">
    <text evidence="1">Lacks conserved residue(s) required for the propagation of feature annotation.</text>
</comment>
<dbReference type="Gene3D" id="2.10.25.10">
    <property type="entry name" value="Laminin"/>
    <property type="match status" value="4"/>
</dbReference>
<dbReference type="AlphaFoldDB" id="A0A553PRU1"/>
<dbReference type="InterPro" id="IPR000742">
    <property type="entry name" value="EGF"/>
</dbReference>
<feature type="disulfide bond" evidence="1">
    <location>
        <begin position="233"/>
        <end position="242"/>
    </location>
</feature>
<dbReference type="OrthoDB" id="6331234at2759"/>
<evidence type="ECO:0000313" key="5">
    <source>
        <dbReference type="Proteomes" id="UP000318571"/>
    </source>
</evidence>
<evidence type="ECO:0000259" key="3">
    <source>
        <dbReference type="PROSITE" id="PS50026"/>
    </source>
</evidence>
<sequence>MAFMSCKQIFIFGLLPLVQSKVALSPEDLDHPCSPDNLRETHRYFCTDDGHVICREGWREPLVPQIPDGLRFASPCIEPICEFEGRNCVHGYCAKPGVCSCDIGWEGYFCDECIRLPGCRHGSCIDSFECICTKDKEGKPLWIGRDCDQPACSNCENGRCVEPGLCRCNPGWGGKNCDKCETFAGCIHGSCNGKAHACECHTGYGGQLCDRPICREDCHPLNGYCEEPGTCLCKSGYMGPSCNTCDPYWDCPFNGYCLQPHQCICNQTVAKTDIHGVCNLIELNGPRFGPWSECSNPCREQSNIEQSHVPGSQIRLCRWNPDGPCEAEMRQCFGNRPWMKAARVEPRLCHYVQDGLGETESRVAVEPDDLELQSCAQDQDCLDPELTHCVNEACHAFECLSNSHCFPGLCQNGTCVLLESCLNHSDCPEESSFCIEGHCRLAMTCVANDSKCPDKFPVCQDNICQACQRNEDCPEDRPACSYGMCHEKCQDDEGCTFPTPKCNLETGNCQRCLTTADCEDERFYCIQGVGKCKPGCDSDAQCKLSNPDTPVCNLESFQCYECLKDDHCGPDHFCNGQYKCNPGCHHTFQCQKGQYCSKTTEQCTPGCNGIHRQCPEESSCQGNDCQPQCQSHANCPMGKLCQSGSCENGCVYHNDCPIGKICKEDQQCASGCIWSEHCIPGQLCLNGTCTEGCDPEIDACPKRQHCNGTHCVEGCNELHDRCPPGFLCQVDSCAPGCNTDTTCPSNQYCRSNQCVDGCESDQTCNLEYTCNLPMKDCVPGCFENDERCPLNHICEGSGSKSRCTLGCHLNGTRCESGYICQESDGLCVPGCNAEGAPCPRGYLCLDAICNQEE</sequence>
<name>A0A553PRU1_TIGCA</name>
<reference evidence="4 5" key="1">
    <citation type="journal article" date="2018" name="Nat. Ecol. Evol.">
        <title>Genomic signatures of mitonuclear coevolution across populations of Tigriopus californicus.</title>
        <authorList>
            <person name="Barreto F.S."/>
            <person name="Watson E.T."/>
            <person name="Lima T.G."/>
            <person name="Willett C.S."/>
            <person name="Edmands S."/>
            <person name="Li W."/>
            <person name="Burton R.S."/>
        </authorList>
    </citation>
    <scope>NUCLEOTIDE SEQUENCE [LARGE SCALE GENOMIC DNA]</scope>
    <source>
        <strain evidence="4 5">San Diego</strain>
    </source>
</reference>
<dbReference type="SMART" id="SM00181">
    <property type="entry name" value="EGF"/>
    <property type="match status" value="6"/>
</dbReference>
<keyword evidence="1" id="KW-1015">Disulfide bond</keyword>
<dbReference type="PROSITE" id="PS50026">
    <property type="entry name" value="EGF_3"/>
    <property type="match status" value="2"/>
</dbReference>
<evidence type="ECO:0000256" key="2">
    <source>
        <dbReference type="SAM" id="SignalP"/>
    </source>
</evidence>
<dbReference type="STRING" id="6832.A0A553PRU1"/>
<keyword evidence="5" id="KW-1185">Reference proteome</keyword>